<proteinExistence type="predicted"/>
<name>A0ABD1RKJ8_9LAMI</name>
<dbReference type="Proteomes" id="UP001604277">
    <property type="component" value="Unassembled WGS sequence"/>
</dbReference>
<protein>
    <submittedName>
        <fullName evidence="1">Uncharacterized protein</fullName>
    </submittedName>
</protein>
<evidence type="ECO:0000313" key="2">
    <source>
        <dbReference type="Proteomes" id="UP001604277"/>
    </source>
</evidence>
<comment type="caution">
    <text evidence="1">The sequence shown here is derived from an EMBL/GenBank/DDBJ whole genome shotgun (WGS) entry which is preliminary data.</text>
</comment>
<organism evidence="1 2">
    <name type="scientific">Forsythia ovata</name>
    <dbReference type="NCBI Taxonomy" id="205694"/>
    <lineage>
        <taxon>Eukaryota</taxon>
        <taxon>Viridiplantae</taxon>
        <taxon>Streptophyta</taxon>
        <taxon>Embryophyta</taxon>
        <taxon>Tracheophyta</taxon>
        <taxon>Spermatophyta</taxon>
        <taxon>Magnoliopsida</taxon>
        <taxon>eudicotyledons</taxon>
        <taxon>Gunneridae</taxon>
        <taxon>Pentapetalae</taxon>
        <taxon>asterids</taxon>
        <taxon>lamiids</taxon>
        <taxon>Lamiales</taxon>
        <taxon>Oleaceae</taxon>
        <taxon>Forsythieae</taxon>
        <taxon>Forsythia</taxon>
    </lineage>
</organism>
<dbReference type="AlphaFoldDB" id="A0ABD1RKJ8"/>
<accession>A0ABD1RKJ8</accession>
<keyword evidence="2" id="KW-1185">Reference proteome</keyword>
<reference evidence="2" key="1">
    <citation type="submission" date="2024-07" db="EMBL/GenBank/DDBJ databases">
        <title>Two chromosome-level genome assemblies of Korean endemic species Abeliophyllum distichum and Forsythia ovata (Oleaceae).</title>
        <authorList>
            <person name="Jang H."/>
        </authorList>
    </citation>
    <scope>NUCLEOTIDE SEQUENCE [LARGE SCALE GENOMIC DNA]</scope>
</reference>
<sequence>MNLIIRCEDMQTKESKYCWSESHTRMDMKNWFAASDEGIRVLARNSRKTVIKKKAEITEENLYLGERMDDMMGRCLHESQRKRWEDLYKSGKRDEGVKNYTFSQGILEKEPNLPFLKIKIFDGGFSEEDLNSGVKLRDSEFGSDIRRFLLCKRDLDPFDERN</sequence>
<evidence type="ECO:0000313" key="1">
    <source>
        <dbReference type="EMBL" id="KAL2488437.1"/>
    </source>
</evidence>
<dbReference type="EMBL" id="JBFOLJ010000012">
    <property type="protein sequence ID" value="KAL2488437.1"/>
    <property type="molecule type" value="Genomic_DNA"/>
</dbReference>
<gene>
    <name evidence="1" type="ORF">Fot_41729</name>
</gene>